<accession>A0A8J3UYE9</accession>
<dbReference type="SUPFAM" id="SSF54427">
    <property type="entry name" value="NTF2-like"/>
    <property type="match status" value="1"/>
</dbReference>
<organism evidence="2 3">
    <name type="scientific">Planotetraspora thailandica</name>
    <dbReference type="NCBI Taxonomy" id="487172"/>
    <lineage>
        <taxon>Bacteria</taxon>
        <taxon>Bacillati</taxon>
        <taxon>Actinomycetota</taxon>
        <taxon>Actinomycetes</taxon>
        <taxon>Streptosporangiales</taxon>
        <taxon>Streptosporangiaceae</taxon>
        <taxon>Planotetraspora</taxon>
    </lineage>
</organism>
<dbReference type="EMBL" id="BOOR01000004">
    <property type="protein sequence ID" value="GII52137.1"/>
    <property type="molecule type" value="Genomic_DNA"/>
</dbReference>
<evidence type="ECO:0000313" key="3">
    <source>
        <dbReference type="Proteomes" id="UP000605992"/>
    </source>
</evidence>
<dbReference type="Pfam" id="PF12680">
    <property type="entry name" value="SnoaL_2"/>
    <property type="match status" value="1"/>
</dbReference>
<evidence type="ECO:0000259" key="1">
    <source>
        <dbReference type="Pfam" id="PF12680"/>
    </source>
</evidence>
<dbReference type="Proteomes" id="UP000605992">
    <property type="component" value="Unassembled WGS sequence"/>
</dbReference>
<reference evidence="2" key="1">
    <citation type="submission" date="2021-01" db="EMBL/GenBank/DDBJ databases">
        <title>Whole genome shotgun sequence of Planotetraspora thailandica NBRC 104271.</title>
        <authorList>
            <person name="Komaki H."/>
            <person name="Tamura T."/>
        </authorList>
    </citation>
    <scope>NUCLEOTIDE SEQUENCE</scope>
    <source>
        <strain evidence="2">NBRC 104271</strain>
    </source>
</reference>
<dbReference type="RefSeq" id="WP_203942425.1">
    <property type="nucleotide sequence ID" value="NZ_BOOR01000004.1"/>
</dbReference>
<keyword evidence="3" id="KW-1185">Reference proteome</keyword>
<protein>
    <recommendedName>
        <fullName evidence="1">SnoaL-like domain-containing protein</fullName>
    </recommendedName>
</protein>
<dbReference type="InterPro" id="IPR032710">
    <property type="entry name" value="NTF2-like_dom_sf"/>
</dbReference>
<dbReference type="Gene3D" id="3.10.450.50">
    <property type="match status" value="1"/>
</dbReference>
<feature type="domain" description="SnoaL-like" evidence="1">
    <location>
        <begin position="13"/>
        <end position="109"/>
    </location>
</feature>
<comment type="caution">
    <text evidence="2">The sequence shown here is derived from an EMBL/GenBank/DDBJ whole genome shotgun (WGS) entry which is preliminary data.</text>
</comment>
<dbReference type="AlphaFoldDB" id="A0A8J3UYE9"/>
<name>A0A8J3UYE9_9ACTN</name>
<evidence type="ECO:0000313" key="2">
    <source>
        <dbReference type="EMBL" id="GII52137.1"/>
    </source>
</evidence>
<dbReference type="InterPro" id="IPR037401">
    <property type="entry name" value="SnoaL-like"/>
</dbReference>
<sequence length="126" mass="14080">MNTTTRTEMPTPVARYFTGMNALDGDAMAAAFAEDGMVNDIRREFLGRDAIRRWAEEESVAAKVVVTRFVQARAHHGDWIADVEVDGEYDKTGLPDPLVLTFYFSLDGDEVSRLIIIGNRPDEPES</sequence>
<proteinExistence type="predicted"/>
<gene>
    <name evidence="2" type="ORF">Pth03_05260</name>
</gene>